<evidence type="ECO:0008006" key="10">
    <source>
        <dbReference type="Google" id="ProtNLM"/>
    </source>
</evidence>
<dbReference type="InterPro" id="IPR007194">
    <property type="entry name" value="TRAPP_component"/>
</dbReference>
<comment type="caution">
    <text evidence="8">The sequence shown here is derived from an EMBL/GenBank/DDBJ whole genome shotgun (WGS) entry which is preliminary data.</text>
</comment>
<dbReference type="Gene3D" id="3.30.1380.20">
    <property type="entry name" value="Trafficking protein particle complex subunit 3"/>
    <property type="match status" value="1"/>
</dbReference>
<keyword evidence="4" id="KW-0813">Transport</keyword>
<dbReference type="CDD" id="cd14942">
    <property type="entry name" value="TRAPPC3_bet3"/>
    <property type="match status" value="1"/>
</dbReference>
<proteinExistence type="inferred from homology"/>
<dbReference type="SUPFAM" id="SSF111126">
    <property type="entry name" value="Ligand-binding domain in the NO signalling and Golgi transport"/>
    <property type="match status" value="1"/>
</dbReference>
<dbReference type="PANTHER" id="PTHR13048">
    <property type="entry name" value="TRAFFICKING PROTEIN PARTICLE COMPLEX SUBUNIT 3"/>
    <property type="match status" value="1"/>
</dbReference>
<dbReference type="InterPro" id="IPR016721">
    <property type="entry name" value="Bet3"/>
</dbReference>
<sequence>MGYNIGLRLIDEFLAKSGINACQDFRDTCEVIAKVGLRMFLGISGEVVMWNKEMTACSLVLPENPLAEYVELPANLTNRLWYSNLICGVIRGCLEQLQLRVECRFEKDALNGTLVHFKSRI</sequence>
<reference evidence="8 9" key="1">
    <citation type="submission" date="2024-02" db="EMBL/GenBank/DDBJ databases">
        <authorList>
            <person name="Chen Y."/>
            <person name="Shah S."/>
            <person name="Dougan E. K."/>
            <person name="Thang M."/>
            <person name="Chan C."/>
        </authorList>
    </citation>
    <scope>NUCLEOTIDE SEQUENCE [LARGE SCALE GENOMIC DNA]</scope>
</reference>
<evidence type="ECO:0000256" key="6">
    <source>
        <dbReference type="ARBA" id="ARBA00022892"/>
    </source>
</evidence>
<organism evidence="8 9">
    <name type="scientific">Durusdinium trenchii</name>
    <dbReference type="NCBI Taxonomy" id="1381693"/>
    <lineage>
        <taxon>Eukaryota</taxon>
        <taxon>Sar</taxon>
        <taxon>Alveolata</taxon>
        <taxon>Dinophyceae</taxon>
        <taxon>Suessiales</taxon>
        <taxon>Symbiodiniaceae</taxon>
        <taxon>Durusdinium</taxon>
    </lineage>
</organism>
<keyword evidence="7" id="KW-0333">Golgi apparatus</keyword>
<dbReference type="EMBL" id="CAXAMN010017469">
    <property type="protein sequence ID" value="CAK9050584.1"/>
    <property type="molecule type" value="Genomic_DNA"/>
</dbReference>
<dbReference type="Pfam" id="PF04051">
    <property type="entry name" value="TRAPP"/>
    <property type="match status" value="1"/>
</dbReference>
<evidence type="ECO:0000256" key="3">
    <source>
        <dbReference type="ARBA" id="ARBA00006218"/>
    </source>
</evidence>
<evidence type="ECO:0000256" key="7">
    <source>
        <dbReference type="ARBA" id="ARBA00023034"/>
    </source>
</evidence>
<dbReference type="InterPro" id="IPR024096">
    <property type="entry name" value="NO_sig/Golgi_transp_ligand-bd"/>
</dbReference>
<evidence type="ECO:0000256" key="1">
    <source>
        <dbReference type="ARBA" id="ARBA00004222"/>
    </source>
</evidence>
<evidence type="ECO:0000256" key="5">
    <source>
        <dbReference type="ARBA" id="ARBA00022824"/>
    </source>
</evidence>
<dbReference type="Proteomes" id="UP001642484">
    <property type="component" value="Unassembled WGS sequence"/>
</dbReference>
<accession>A0ABP0MIQ5</accession>
<name>A0ABP0MIQ5_9DINO</name>
<evidence type="ECO:0000256" key="4">
    <source>
        <dbReference type="ARBA" id="ARBA00022448"/>
    </source>
</evidence>
<keyword evidence="5" id="KW-0256">Endoplasmic reticulum</keyword>
<keyword evidence="6" id="KW-0931">ER-Golgi transport</keyword>
<comment type="subcellular location">
    <subcellularLocation>
        <location evidence="2">Endoplasmic reticulum</location>
    </subcellularLocation>
    <subcellularLocation>
        <location evidence="1">Golgi apparatus</location>
        <location evidence="1">cis-Golgi network</location>
    </subcellularLocation>
</comment>
<keyword evidence="9" id="KW-1185">Reference proteome</keyword>
<evidence type="ECO:0000313" key="8">
    <source>
        <dbReference type="EMBL" id="CAK9050584.1"/>
    </source>
</evidence>
<comment type="similarity">
    <text evidence="3">Belongs to the TRAPP small subunits family. BET3 subfamily.</text>
</comment>
<evidence type="ECO:0000313" key="9">
    <source>
        <dbReference type="Proteomes" id="UP001642484"/>
    </source>
</evidence>
<protein>
    <recommendedName>
        <fullName evidence="10">Trafficking protein particle complex subunit</fullName>
    </recommendedName>
</protein>
<evidence type="ECO:0000256" key="2">
    <source>
        <dbReference type="ARBA" id="ARBA00004240"/>
    </source>
</evidence>
<gene>
    <name evidence="8" type="ORF">CCMP2556_LOCUS25780</name>
</gene>